<dbReference type="GO" id="GO:0003677">
    <property type="term" value="F:DNA binding"/>
    <property type="evidence" value="ECO:0007669"/>
    <property type="project" value="UniProtKB-UniRule"/>
</dbReference>
<dbReference type="GO" id="GO:0000228">
    <property type="term" value="C:nuclear chromosome"/>
    <property type="evidence" value="ECO:0007669"/>
    <property type="project" value="TreeGrafter"/>
</dbReference>
<comment type="catalytic activity">
    <reaction evidence="1 12">
        <text>ATP-dependent breakage, passage and rejoining of double-stranded DNA.</text>
        <dbReference type="EC" id="5.6.2.2"/>
    </reaction>
</comment>
<comment type="similarity">
    <text evidence="4 12">Belongs to the TOP6A family.</text>
</comment>
<dbReference type="PANTHER" id="PTHR10848">
    <property type="entry name" value="MEIOTIC RECOMBINATION PROTEIN SPO11"/>
    <property type="match status" value="1"/>
</dbReference>
<name>A0A9P8E3R3_AURME</name>
<evidence type="ECO:0000256" key="3">
    <source>
        <dbReference type="ARBA" id="ARBA00004123"/>
    </source>
</evidence>
<accession>A0A9P8E3R3</accession>
<evidence type="ECO:0000259" key="15">
    <source>
        <dbReference type="Pfam" id="PF21180"/>
    </source>
</evidence>
<evidence type="ECO:0000259" key="14">
    <source>
        <dbReference type="Pfam" id="PF04406"/>
    </source>
</evidence>
<feature type="active site" description="O-(5'-phospho-DNA)-tyrosine intermediate" evidence="12">
    <location>
        <position position="132"/>
    </location>
</feature>
<dbReference type="InterPro" id="IPR034136">
    <property type="entry name" value="TOPRIM_Topo6A/Spo11"/>
</dbReference>
<evidence type="ECO:0000313" key="16">
    <source>
        <dbReference type="EMBL" id="KAG9677938.1"/>
    </source>
</evidence>
<evidence type="ECO:0000256" key="7">
    <source>
        <dbReference type="ARBA" id="ARBA00022842"/>
    </source>
</evidence>
<dbReference type="Gene3D" id="1.10.10.10">
    <property type="entry name" value="Winged helix-like DNA-binding domain superfamily/Winged helix DNA-binding domain"/>
    <property type="match status" value="1"/>
</dbReference>
<dbReference type="InterPro" id="IPR013049">
    <property type="entry name" value="Spo11/TopoVI_A_N"/>
</dbReference>
<proteinExistence type="inferred from homology"/>
<evidence type="ECO:0000256" key="6">
    <source>
        <dbReference type="ARBA" id="ARBA00022723"/>
    </source>
</evidence>
<dbReference type="InterPro" id="IPR036078">
    <property type="entry name" value="Spo11/TopoVI_A_sf"/>
</dbReference>
<dbReference type="CDD" id="cd00223">
    <property type="entry name" value="TOPRIM_TopoIIB_SPO"/>
    <property type="match status" value="1"/>
</dbReference>
<protein>
    <recommendedName>
        <fullName evidence="5">DNA topoisomerase (ATP-hydrolyzing)</fullName>
        <ecNumber evidence="5">5.6.2.2</ecNumber>
    </recommendedName>
</protein>
<dbReference type="PRINTS" id="PR01550">
    <property type="entry name" value="TOP6AFAMILY"/>
</dbReference>
<evidence type="ECO:0000256" key="8">
    <source>
        <dbReference type="ARBA" id="ARBA00023029"/>
    </source>
</evidence>
<feature type="non-terminal residue" evidence="16">
    <location>
        <position position="1"/>
    </location>
</feature>
<reference evidence="16" key="1">
    <citation type="journal article" date="2021" name="J Fungi (Basel)">
        <title>Virulence traits and population genomics of the black yeast Aureobasidium melanogenum.</title>
        <authorList>
            <person name="Cernosa A."/>
            <person name="Sun X."/>
            <person name="Gostincar C."/>
            <person name="Fang C."/>
            <person name="Gunde-Cimerman N."/>
            <person name="Song Z."/>
        </authorList>
    </citation>
    <scope>NUCLEOTIDE SEQUENCE</scope>
    <source>
        <strain evidence="16">EXF-9911</strain>
    </source>
</reference>
<evidence type="ECO:0000256" key="10">
    <source>
        <dbReference type="ARBA" id="ARBA00023235"/>
    </source>
</evidence>
<dbReference type="GO" id="GO:0007131">
    <property type="term" value="P:reciprocal meiotic recombination"/>
    <property type="evidence" value="ECO:0007669"/>
    <property type="project" value="TreeGrafter"/>
</dbReference>
<dbReference type="Pfam" id="PF04406">
    <property type="entry name" value="TP6A_N"/>
    <property type="match status" value="1"/>
</dbReference>
<dbReference type="PRINTS" id="PR01551">
    <property type="entry name" value="SPO11HOMOLOG"/>
</dbReference>
<evidence type="ECO:0000313" key="17">
    <source>
        <dbReference type="Proteomes" id="UP000779574"/>
    </source>
</evidence>
<organism evidence="16 17">
    <name type="scientific">Aureobasidium melanogenum</name>
    <name type="common">Aureobasidium pullulans var. melanogenum</name>
    <dbReference type="NCBI Taxonomy" id="46634"/>
    <lineage>
        <taxon>Eukaryota</taxon>
        <taxon>Fungi</taxon>
        <taxon>Dikarya</taxon>
        <taxon>Ascomycota</taxon>
        <taxon>Pezizomycotina</taxon>
        <taxon>Dothideomycetes</taxon>
        <taxon>Dothideomycetidae</taxon>
        <taxon>Dothideales</taxon>
        <taxon>Saccotheciaceae</taxon>
        <taxon>Aureobasidium</taxon>
    </lineage>
</organism>
<dbReference type="InterPro" id="IPR002815">
    <property type="entry name" value="Spo11/TopoVI_A"/>
</dbReference>
<dbReference type="Gene3D" id="3.40.1360.10">
    <property type="match status" value="1"/>
</dbReference>
<gene>
    <name evidence="16" type="ORF">KCU76_g15670</name>
</gene>
<keyword evidence="11" id="KW-0539">Nucleus</keyword>
<dbReference type="GO" id="GO:0000706">
    <property type="term" value="P:meiotic DNA double-strand break processing"/>
    <property type="evidence" value="ECO:0007669"/>
    <property type="project" value="TreeGrafter"/>
</dbReference>
<feature type="domain" description="Spo11/DNA topoisomerase VI subunit A N-terminal" evidence="14">
    <location>
        <begin position="100"/>
        <end position="164"/>
    </location>
</feature>
<dbReference type="GO" id="GO:0042138">
    <property type="term" value="P:meiotic DNA double-strand break formation"/>
    <property type="evidence" value="ECO:0007669"/>
    <property type="project" value="InterPro"/>
</dbReference>
<comment type="caution">
    <text evidence="16">The sequence shown here is derived from an EMBL/GenBank/DDBJ whole genome shotgun (WGS) entry which is preliminary data.</text>
</comment>
<dbReference type="SUPFAM" id="SSF56726">
    <property type="entry name" value="DNA topoisomerase IV, alpha subunit"/>
    <property type="match status" value="1"/>
</dbReference>
<dbReference type="OrthoDB" id="5377392at2759"/>
<dbReference type="Pfam" id="PF21180">
    <property type="entry name" value="TOP6A-Spo11_Toprim"/>
    <property type="match status" value="1"/>
</dbReference>
<dbReference type="PANTHER" id="PTHR10848:SF0">
    <property type="entry name" value="MEIOTIC RECOMBINATION PROTEIN SPO11"/>
    <property type="match status" value="1"/>
</dbReference>
<dbReference type="GO" id="GO:0046872">
    <property type="term" value="F:metal ion binding"/>
    <property type="evidence" value="ECO:0007669"/>
    <property type="project" value="UniProtKB-KW"/>
</dbReference>
<keyword evidence="8 12" id="KW-0799">Topoisomerase</keyword>
<dbReference type="InterPro" id="IPR013048">
    <property type="entry name" value="Meiotic_Spo11"/>
</dbReference>
<evidence type="ECO:0000256" key="1">
    <source>
        <dbReference type="ARBA" id="ARBA00000185"/>
    </source>
</evidence>
<evidence type="ECO:0000256" key="5">
    <source>
        <dbReference type="ARBA" id="ARBA00012895"/>
    </source>
</evidence>
<evidence type="ECO:0000256" key="9">
    <source>
        <dbReference type="ARBA" id="ARBA00023125"/>
    </source>
</evidence>
<reference evidence="16" key="2">
    <citation type="submission" date="2021-08" db="EMBL/GenBank/DDBJ databases">
        <authorList>
            <person name="Gostincar C."/>
            <person name="Sun X."/>
            <person name="Song Z."/>
            <person name="Gunde-Cimerman N."/>
        </authorList>
    </citation>
    <scope>NUCLEOTIDE SEQUENCE</scope>
    <source>
        <strain evidence="16">EXF-9911</strain>
    </source>
</reference>
<dbReference type="InterPro" id="IPR036388">
    <property type="entry name" value="WH-like_DNA-bd_sf"/>
</dbReference>
<evidence type="ECO:0000256" key="13">
    <source>
        <dbReference type="SAM" id="MobiDB-lite"/>
    </source>
</evidence>
<dbReference type="EMBL" id="JAHFXF010001049">
    <property type="protein sequence ID" value="KAG9677938.1"/>
    <property type="molecule type" value="Genomic_DNA"/>
</dbReference>
<dbReference type="EC" id="5.6.2.2" evidence="5"/>
<evidence type="ECO:0000256" key="2">
    <source>
        <dbReference type="ARBA" id="ARBA00001946"/>
    </source>
</evidence>
<dbReference type="Proteomes" id="UP000779574">
    <property type="component" value="Unassembled WGS sequence"/>
</dbReference>
<dbReference type="GO" id="GO:0003918">
    <property type="term" value="F:DNA topoisomerase type II (double strand cut, ATP-hydrolyzing) activity"/>
    <property type="evidence" value="ECO:0007669"/>
    <property type="project" value="UniProtKB-UniRule"/>
</dbReference>
<keyword evidence="7" id="KW-0460">Magnesium</keyword>
<dbReference type="FunFam" id="3.40.1360.10:FF:000018">
    <property type="entry name" value="Type II DNA topoisomerase VI subunit A"/>
    <property type="match status" value="1"/>
</dbReference>
<evidence type="ECO:0000256" key="12">
    <source>
        <dbReference type="PROSITE-ProRule" id="PRU01385"/>
    </source>
</evidence>
<evidence type="ECO:0000256" key="4">
    <source>
        <dbReference type="ARBA" id="ARBA00006559"/>
    </source>
</evidence>
<comment type="cofactor">
    <cofactor evidence="2">
        <name>Mg(2+)</name>
        <dbReference type="ChEBI" id="CHEBI:18420"/>
    </cofactor>
</comment>
<feature type="compositionally biased region" description="Polar residues" evidence="13">
    <location>
        <begin position="21"/>
        <end position="36"/>
    </location>
</feature>
<dbReference type="GO" id="GO:0005524">
    <property type="term" value="F:ATP binding"/>
    <property type="evidence" value="ECO:0007669"/>
    <property type="project" value="InterPro"/>
</dbReference>
<keyword evidence="9 12" id="KW-0238">DNA-binding</keyword>
<comment type="subcellular location">
    <subcellularLocation>
        <location evidence="3">Nucleus</location>
    </subcellularLocation>
</comment>
<dbReference type="AlphaFoldDB" id="A0A9P8E3R3"/>
<dbReference type="PROSITE" id="PS52041">
    <property type="entry name" value="TOPO_IIB"/>
    <property type="match status" value="1"/>
</dbReference>
<sequence>MPAMEDEIDVDMLFHDGIESSGGQDASHSNGPQLSRSSKHHDVIMRIEAVFETVADALLNERAHVTISLTSESSDTLQDPFARPRKAVFSFPGKTANDTWRFSVIIRILEIIHESLSDDVNLTKRHVSDLYYRDPALFGRQSTVDRYVDQIAAAFSLPRSCLNVTAGVKGLMAGAAMVHRRDGSKIDLTTVQSSTLIPNMEEVLSVDLSRVRWVLVVEKEAAFQSIISSQEWQEMMWHAVLVTGKGYPDIATRAMTHFMTVASPQNGFTEPPVFGLVDYDPDGLAILHTYKHGSKKMSEDNATLVVPRIQWLGLHSRAITDVDHTHRNQGLMTLTLRDRHKARKMLEWEQNASSDEGAQWGRELQVMLMLNLKAEMQIVDSDSSGLVNMIKSAAYEDGSM</sequence>
<evidence type="ECO:0000256" key="11">
    <source>
        <dbReference type="ARBA" id="ARBA00023242"/>
    </source>
</evidence>
<keyword evidence="6" id="KW-0479">Metal-binding</keyword>
<feature type="region of interest" description="Disordered" evidence="13">
    <location>
        <begin position="19"/>
        <end position="38"/>
    </location>
</feature>
<keyword evidence="10 12" id="KW-0413">Isomerase</keyword>
<feature type="domain" description="Topoisomerase 6 subunit A/Spo11 TOPRIM" evidence="15">
    <location>
        <begin position="213"/>
        <end position="383"/>
    </location>
</feature>